<proteinExistence type="predicted"/>
<feature type="transmembrane region" description="Helical" evidence="1">
    <location>
        <begin position="12"/>
        <end position="35"/>
    </location>
</feature>
<dbReference type="AlphaFoldDB" id="A0A5D3FUP4"/>
<sequence>MDIKWGPLGQVFVVALGATVAVVVIFTLGLLAASARQDAGERARSTTIPTATAALCFSACAAIVVYGIYLIVPQFH</sequence>
<dbReference type="Proteomes" id="UP000323505">
    <property type="component" value="Unassembled WGS sequence"/>
</dbReference>
<evidence type="ECO:0000313" key="2">
    <source>
        <dbReference type="EMBL" id="TYK52587.1"/>
    </source>
</evidence>
<evidence type="ECO:0000313" key="3">
    <source>
        <dbReference type="Proteomes" id="UP000323505"/>
    </source>
</evidence>
<keyword evidence="1" id="KW-1133">Transmembrane helix</keyword>
<name>A0A5D3FUP4_9ACTN</name>
<organism evidence="2 3">
    <name type="scientific">Actinomadura decatromicini</name>
    <dbReference type="NCBI Taxonomy" id="2604572"/>
    <lineage>
        <taxon>Bacteria</taxon>
        <taxon>Bacillati</taxon>
        <taxon>Actinomycetota</taxon>
        <taxon>Actinomycetes</taxon>
        <taxon>Streptosporangiales</taxon>
        <taxon>Thermomonosporaceae</taxon>
        <taxon>Actinomadura</taxon>
    </lineage>
</organism>
<gene>
    <name evidence="2" type="ORF">FXF68_02105</name>
</gene>
<protein>
    <submittedName>
        <fullName evidence="2">Uncharacterized protein</fullName>
    </submittedName>
</protein>
<keyword evidence="3" id="KW-1185">Reference proteome</keyword>
<keyword evidence="1" id="KW-0812">Transmembrane</keyword>
<dbReference type="EMBL" id="VSRQ01000001">
    <property type="protein sequence ID" value="TYK52587.1"/>
    <property type="molecule type" value="Genomic_DNA"/>
</dbReference>
<dbReference type="RefSeq" id="WP_148757174.1">
    <property type="nucleotide sequence ID" value="NZ_VSRQ01000001.1"/>
</dbReference>
<evidence type="ECO:0000256" key="1">
    <source>
        <dbReference type="SAM" id="Phobius"/>
    </source>
</evidence>
<reference evidence="2 3" key="1">
    <citation type="submission" date="2019-08" db="EMBL/GenBank/DDBJ databases">
        <title>Actinomadura sp. nov. CYP1-5 isolated from mountain soil.</title>
        <authorList>
            <person name="Songsumanus A."/>
            <person name="Kuncharoen N."/>
            <person name="Kudo T."/>
            <person name="Yuki M."/>
            <person name="Igarashi Y."/>
            <person name="Tanasupawat S."/>
        </authorList>
    </citation>
    <scope>NUCLEOTIDE SEQUENCE [LARGE SCALE GENOMIC DNA]</scope>
    <source>
        <strain evidence="2 3">CYP1-5</strain>
    </source>
</reference>
<feature type="transmembrane region" description="Helical" evidence="1">
    <location>
        <begin position="47"/>
        <end position="72"/>
    </location>
</feature>
<accession>A0A5D3FUP4</accession>
<keyword evidence="1" id="KW-0472">Membrane</keyword>
<comment type="caution">
    <text evidence="2">The sequence shown here is derived from an EMBL/GenBank/DDBJ whole genome shotgun (WGS) entry which is preliminary data.</text>
</comment>